<proteinExistence type="inferred from homology"/>
<dbReference type="PANTHER" id="PTHR46332">
    <property type="entry name" value="ASPARTATE BETA-HYDROXYLASE DOMAIN-CONTAINING PROTEIN 2"/>
    <property type="match status" value="1"/>
</dbReference>
<dbReference type="InterPro" id="IPR027443">
    <property type="entry name" value="IPNS-like_sf"/>
</dbReference>
<dbReference type="RefSeq" id="WP_309798228.1">
    <property type="nucleotide sequence ID" value="NZ_JAVDPW010000008.1"/>
</dbReference>
<organism evidence="5 6">
    <name type="scientific">Inquilinus ginsengisoli</name>
    <dbReference type="NCBI Taxonomy" id="363840"/>
    <lineage>
        <taxon>Bacteria</taxon>
        <taxon>Pseudomonadati</taxon>
        <taxon>Pseudomonadota</taxon>
        <taxon>Alphaproteobacteria</taxon>
        <taxon>Rhodospirillales</taxon>
        <taxon>Rhodospirillaceae</taxon>
        <taxon>Inquilinus</taxon>
    </lineage>
</organism>
<keyword evidence="3 5" id="KW-0560">Oxidoreductase</keyword>
<dbReference type="EC" id="1.14.11.-" evidence="5"/>
<dbReference type="Gene3D" id="2.60.120.330">
    <property type="entry name" value="B-lactam Antibiotic, Isopenicillin N Synthase, Chain"/>
    <property type="match status" value="1"/>
</dbReference>
<dbReference type="Proteomes" id="UP001262410">
    <property type="component" value="Unassembled WGS sequence"/>
</dbReference>
<accession>A0ABU1JUH6</accession>
<dbReference type="GO" id="GO:0016491">
    <property type="term" value="F:oxidoreductase activity"/>
    <property type="evidence" value="ECO:0007669"/>
    <property type="project" value="UniProtKB-KW"/>
</dbReference>
<dbReference type="PANTHER" id="PTHR46332:SF5">
    <property type="entry name" value="ASPARTATE BETA-HYDROXYLASE DOMAIN CONTAINING 2"/>
    <property type="match status" value="1"/>
</dbReference>
<name>A0ABU1JUH6_9PROT</name>
<evidence type="ECO:0000313" key="5">
    <source>
        <dbReference type="EMBL" id="MDR6292277.1"/>
    </source>
</evidence>
<evidence type="ECO:0000256" key="3">
    <source>
        <dbReference type="ARBA" id="ARBA00023002"/>
    </source>
</evidence>
<protein>
    <submittedName>
        <fullName evidence="5">Beta-hydroxylase</fullName>
        <ecNumber evidence="5">1.14.11.-</ecNumber>
    </submittedName>
</protein>
<keyword evidence="6" id="KW-1185">Reference proteome</keyword>
<comment type="similarity">
    <text evidence="1">Belongs to the aspartyl/asparaginyl beta-hydroxylase family.</text>
</comment>
<dbReference type="SUPFAM" id="SSF51197">
    <property type="entry name" value="Clavaminate synthase-like"/>
    <property type="match status" value="1"/>
</dbReference>
<reference evidence="5 6" key="1">
    <citation type="submission" date="2023-07" db="EMBL/GenBank/DDBJ databases">
        <title>Sorghum-associated microbial communities from plants grown in Nebraska, USA.</title>
        <authorList>
            <person name="Schachtman D."/>
        </authorList>
    </citation>
    <scope>NUCLEOTIDE SEQUENCE [LARGE SCALE GENOMIC DNA]</scope>
    <source>
        <strain evidence="5 6">584</strain>
    </source>
</reference>
<feature type="domain" description="Aspartyl/asparaginy/proline hydroxylase" evidence="4">
    <location>
        <begin position="77"/>
        <end position="233"/>
    </location>
</feature>
<comment type="caution">
    <text evidence="5">The sequence shown here is derived from an EMBL/GenBank/DDBJ whole genome shotgun (WGS) entry which is preliminary data.</text>
</comment>
<evidence type="ECO:0000256" key="1">
    <source>
        <dbReference type="ARBA" id="ARBA00007730"/>
    </source>
</evidence>
<dbReference type="InterPro" id="IPR051821">
    <property type="entry name" value="Asp/Asn_beta-hydroxylase"/>
</dbReference>
<sequence>MNVSVGNHGTATHPGQIKPKQTIVTEGIDPTLDRPSAVTRFFMRIVAGAERLNLRYSKVGNPPVYDNATFPWVAEIEREWHLIRSELDRVLLRQSELPSFQEIASDVKTISKDNHWKTFFLTGYGVSSDRNIAQCPETWRIVQKIPGLKTAMFSIFEPGKHLAPHRGPYNGVLRLHVGLLVPEPRDQLAIRVDKQICHWSEGKALVFDDAYEHEAWNHTDKTRVVLFVDFVKPLRFPAKLVNWLLLNLAVFTPFIREGQDAHKEWEKKFYAQAEALRNHKA</sequence>
<keyword evidence="2" id="KW-0223">Dioxygenase</keyword>
<evidence type="ECO:0000313" key="6">
    <source>
        <dbReference type="Proteomes" id="UP001262410"/>
    </source>
</evidence>
<gene>
    <name evidence="5" type="ORF">E9232_004815</name>
</gene>
<evidence type="ECO:0000259" key="4">
    <source>
        <dbReference type="Pfam" id="PF05118"/>
    </source>
</evidence>
<evidence type="ECO:0000256" key="2">
    <source>
        <dbReference type="ARBA" id="ARBA00022964"/>
    </source>
</evidence>
<dbReference type="EMBL" id="JAVDPW010000008">
    <property type="protein sequence ID" value="MDR6292277.1"/>
    <property type="molecule type" value="Genomic_DNA"/>
</dbReference>
<dbReference type="Pfam" id="PF05118">
    <property type="entry name" value="Asp_Arg_Hydrox"/>
    <property type="match status" value="1"/>
</dbReference>
<dbReference type="InterPro" id="IPR007803">
    <property type="entry name" value="Asp/Arg/Pro-Hydrxlase"/>
</dbReference>